<protein>
    <submittedName>
        <fullName evidence="1">Uncharacterized protein</fullName>
    </submittedName>
</protein>
<comment type="caution">
    <text evidence="1">The sequence shown here is derived from an EMBL/GenBank/DDBJ whole genome shotgun (WGS) entry which is preliminary data.</text>
</comment>
<proteinExistence type="predicted"/>
<dbReference type="RefSeq" id="WP_189260070.1">
    <property type="nucleotide sequence ID" value="NZ_BMRE01000114.1"/>
</dbReference>
<evidence type="ECO:0000313" key="2">
    <source>
        <dbReference type="Proteomes" id="UP000649573"/>
    </source>
</evidence>
<dbReference type="Proteomes" id="UP000649573">
    <property type="component" value="Unassembled WGS sequence"/>
</dbReference>
<name>A0ABQ2VHQ6_9PSEU</name>
<gene>
    <name evidence="1" type="ORF">GCM10010178_91620</name>
</gene>
<sequence length="59" mass="6345">MPRSAADQPLTGPHEPWEQLADQLPEPAFSSHLRKVIAGLPVLPVNCFPLSLNTSEGAL</sequence>
<keyword evidence="2" id="KW-1185">Reference proteome</keyword>
<reference evidence="2" key="1">
    <citation type="journal article" date="2019" name="Int. J. Syst. Evol. Microbiol.">
        <title>The Global Catalogue of Microorganisms (GCM) 10K type strain sequencing project: providing services to taxonomists for standard genome sequencing and annotation.</title>
        <authorList>
            <consortium name="The Broad Institute Genomics Platform"/>
            <consortium name="The Broad Institute Genome Sequencing Center for Infectious Disease"/>
            <person name="Wu L."/>
            <person name="Ma J."/>
        </authorList>
    </citation>
    <scope>NUCLEOTIDE SEQUENCE [LARGE SCALE GENOMIC DNA]</scope>
    <source>
        <strain evidence="2">JCM 3296</strain>
    </source>
</reference>
<dbReference type="EMBL" id="BMRE01000114">
    <property type="protein sequence ID" value="GGU87499.1"/>
    <property type="molecule type" value="Genomic_DNA"/>
</dbReference>
<accession>A0ABQ2VHQ6</accession>
<evidence type="ECO:0000313" key="1">
    <source>
        <dbReference type="EMBL" id="GGU87499.1"/>
    </source>
</evidence>
<organism evidence="1 2">
    <name type="scientific">Lentzea flava</name>
    <dbReference type="NCBI Taxonomy" id="103732"/>
    <lineage>
        <taxon>Bacteria</taxon>
        <taxon>Bacillati</taxon>
        <taxon>Actinomycetota</taxon>
        <taxon>Actinomycetes</taxon>
        <taxon>Pseudonocardiales</taxon>
        <taxon>Pseudonocardiaceae</taxon>
        <taxon>Lentzea</taxon>
    </lineage>
</organism>